<name>A0A0F7CLA2_9CREN</name>
<accession>A0A0F7CLA2</accession>
<organism evidence="3 4">
    <name type="scientific">Infirmifilum uzonense</name>
    <dbReference type="NCBI Taxonomy" id="1550241"/>
    <lineage>
        <taxon>Archaea</taxon>
        <taxon>Thermoproteota</taxon>
        <taxon>Thermoprotei</taxon>
        <taxon>Thermofilales</taxon>
        <taxon>Thermofilaceae</taxon>
        <taxon>Infirmifilum</taxon>
    </lineage>
</organism>
<feature type="domain" description="Helicase ATP-binding" evidence="1">
    <location>
        <begin position="10"/>
        <end position="314"/>
    </location>
</feature>
<gene>
    <name evidence="3" type="ORF">MA03_07150</name>
</gene>
<reference evidence="3 4" key="1">
    <citation type="journal article" date="2015" name="Stand. Genomic Sci.">
        <title>Complete genome sequence of and proposal of Thermofilum uzonense sp. nov. a novel hyperthermophilic crenarchaeon and emended description of the genus Thermofilum.</title>
        <authorList>
            <person name="Toshchakov S.V."/>
            <person name="Korzhenkov A.A."/>
            <person name="Samarov N.I."/>
            <person name="Mazunin I.O."/>
            <person name="Mozhey O.I."/>
            <person name="Shmyr I.S."/>
            <person name="Derbikova K.S."/>
            <person name="Taranov E.A."/>
            <person name="Dominova I.N."/>
            <person name="Bonch-Osmolovskaya E.A."/>
            <person name="Patrushev M.V."/>
            <person name="Podosokorskaya O.A."/>
            <person name="Kublanov I.V."/>
        </authorList>
    </citation>
    <scope>NUCLEOTIDE SEQUENCE [LARGE SCALE GENOMIC DNA]</scope>
    <source>
        <strain evidence="3 4">1807-2</strain>
    </source>
</reference>
<proteinExistence type="predicted"/>
<dbReference type="OrthoDB" id="31551at2157"/>
<dbReference type="Pfam" id="PF13307">
    <property type="entry name" value="Helicase_C_2"/>
    <property type="match status" value="1"/>
</dbReference>
<dbReference type="KEGG" id="thf:MA03_07150"/>
<evidence type="ECO:0000259" key="2">
    <source>
        <dbReference type="SMART" id="SM00491"/>
    </source>
</evidence>
<dbReference type="RefSeq" id="WP_052884592.1">
    <property type="nucleotide sequence ID" value="NZ_CP009961.1"/>
</dbReference>
<dbReference type="HOGENOM" id="CLU_579554_0_0_2"/>
<dbReference type="GeneID" id="25401995"/>
<evidence type="ECO:0000313" key="3">
    <source>
        <dbReference type="EMBL" id="AKG39056.1"/>
    </source>
</evidence>
<dbReference type="InterPro" id="IPR027417">
    <property type="entry name" value="P-loop_NTPase"/>
</dbReference>
<dbReference type="GO" id="GO:0003676">
    <property type="term" value="F:nucleic acid binding"/>
    <property type="evidence" value="ECO:0007669"/>
    <property type="project" value="InterPro"/>
</dbReference>
<dbReference type="PANTHER" id="PTHR11472">
    <property type="entry name" value="DNA REPAIR DEAD HELICASE RAD3/XP-D SUBFAMILY MEMBER"/>
    <property type="match status" value="1"/>
</dbReference>
<sequence length="466" mass="52244">MRVLEVFEKAGLKPRPGQVEAAEALAGVEGDALLVAPTGFGKTLAVLSAFRSSGRLPVLWLVRSLELGSRISGDALRLDLKPFIAAGRARSCSVKTDDPEEYCLINRSRCPFFQNLKEGVPDLFYTSWEEIPSHLCRYYAQDFYIAAADVVVQNYRRRVVGSYRAVVVDEAHNLLKPNIVEIKGLGEALDALDALNPELGEKIRGIINKGVASIDLDVIEETLIVYREEFAKGSFMARRLLPLVRFLKAASRGIVYREEGKVMVALPPWRPSIGPRIYLSATIPKPIEDLFQAAVIRVPSEPRKALVVGDVTTKYGEETIWGYMKLLSSLKKRHKRILAFATDRIIVKLVSVIDFLDEKPPDDWRGLAMFNVFGRFSEGVDLPADAVVMVGAPFLPPDVTERLRKYYYRMGIDPDNAWWIPMVTATLQAIGRATRSPEASPEIILADYRFKKFAKYFEPVLHIQDS</sequence>
<dbReference type="Proteomes" id="UP000067434">
    <property type="component" value="Chromosome"/>
</dbReference>
<keyword evidence="4" id="KW-1185">Reference proteome</keyword>
<dbReference type="Gene3D" id="3.40.50.300">
    <property type="entry name" value="P-loop containing nucleotide triphosphate hydrolases"/>
    <property type="match status" value="2"/>
</dbReference>
<dbReference type="InterPro" id="IPR006555">
    <property type="entry name" value="ATP-dep_Helicase_C"/>
</dbReference>
<dbReference type="STRING" id="1550241.MA03_07150"/>
<evidence type="ECO:0000313" key="4">
    <source>
        <dbReference type="Proteomes" id="UP000067434"/>
    </source>
</evidence>
<dbReference type="PATRIC" id="fig|1550241.5.peg.1480"/>
<dbReference type="SUPFAM" id="SSF52540">
    <property type="entry name" value="P-loop containing nucleoside triphosphate hydrolases"/>
    <property type="match status" value="1"/>
</dbReference>
<dbReference type="AlphaFoldDB" id="A0A0F7CLA2"/>
<dbReference type="PANTHER" id="PTHR11472:SF34">
    <property type="entry name" value="REGULATOR OF TELOMERE ELONGATION HELICASE 1"/>
    <property type="match status" value="1"/>
</dbReference>
<dbReference type="SMART" id="SM00487">
    <property type="entry name" value="DEXDc"/>
    <property type="match status" value="1"/>
</dbReference>
<feature type="domain" description="ATP-dependent helicase C-terminal" evidence="2">
    <location>
        <begin position="324"/>
        <end position="452"/>
    </location>
</feature>
<dbReference type="SMART" id="SM00491">
    <property type="entry name" value="HELICc2"/>
    <property type="match status" value="1"/>
</dbReference>
<evidence type="ECO:0000259" key="1">
    <source>
        <dbReference type="SMART" id="SM00487"/>
    </source>
</evidence>
<dbReference type="GO" id="GO:0016818">
    <property type="term" value="F:hydrolase activity, acting on acid anhydrides, in phosphorus-containing anhydrides"/>
    <property type="evidence" value="ECO:0007669"/>
    <property type="project" value="InterPro"/>
</dbReference>
<dbReference type="GO" id="GO:0006139">
    <property type="term" value="P:nucleobase-containing compound metabolic process"/>
    <property type="evidence" value="ECO:0007669"/>
    <property type="project" value="InterPro"/>
</dbReference>
<dbReference type="GO" id="GO:0003678">
    <property type="term" value="F:DNA helicase activity"/>
    <property type="evidence" value="ECO:0007669"/>
    <property type="project" value="TreeGrafter"/>
</dbReference>
<dbReference type="InterPro" id="IPR045028">
    <property type="entry name" value="DinG/Rad3-like"/>
</dbReference>
<protein>
    <recommendedName>
        <fullName evidence="5">Helicase ATP-binding domain-containing protein</fullName>
    </recommendedName>
</protein>
<evidence type="ECO:0008006" key="5">
    <source>
        <dbReference type="Google" id="ProtNLM"/>
    </source>
</evidence>
<dbReference type="EMBL" id="CP009961">
    <property type="protein sequence ID" value="AKG39056.1"/>
    <property type="molecule type" value="Genomic_DNA"/>
</dbReference>
<dbReference type="InterPro" id="IPR014001">
    <property type="entry name" value="Helicase_ATP-bd"/>
</dbReference>
<dbReference type="GO" id="GO:0005524">
    <property type="term" value="F:ATP binding"/>
    <property type="evidence" value="ECO:0007669"/>
    <property type="project" value="InterPro"/>
</dbReference>